<comment type="caution">
    <text evidence="2">The sequence shown here is derived from an EMBL/GenBank/DDBJ whole genome shotgun (WGS) entry which is preliminary data.</text>
</comment>
<sequence>MSQQPAANEVSTPPFTAPRWRSDRRARIVLVGGEKGGTGKTTLATNLSVMLAKQGRDVLLVDADPQASASSWCLFRDEAQLEPRVSSVQKLGKGLPFELKELANRYDDIIVDAGGRDSVELRGGMSIADLMISPLQASSLDIWTLRPLIDLVGQAESFNPDLQVKVLINRAPTNAFSRDAQAAGEVIADFENLEVFRTELHERTSYRRATGQGKVVDEWDDPKAIAEMKALFEEIFGNGR</sequence>
<dbReference type="InterPro" id="IPR027417">
    <property type="entry name" value="P-loop_NTPase"/>
</dbReference>
<dbReference type="AlphaFoldDB" id="A0AB73H4Q3"/>
<name>A0AB73H4Q3_9XANT</name>
<dbReference type="InterPro" id="IPR050678">
    <property type="entry name" value="DNA_Partitioning_ATPase"/>
</dbReference>
<dbReference type="Pfam" id="PF01656">
    <property type="entry name" value="CbiA"/>
    <property type="match status" value="1"/>
</dbReference>
<reference evidence="2" key="1">
    <citation type="submission" date="2020-08" db="EMBL/GenBank/DDBJ databases">
        <title>Studying the diversity of plant-associated saprophytic bacteria and their role in host health and plant-pathogen interactions.</title>
        <authorList>
            <person name="Potnis N."/>
        </authorList>
    </citation>
    <scope>NUCLEOTIDE SEQUENCE</scope>
    <source>
        <strain evidence="2">F21</strain>
    </source>
</reference>
<gene>
    <name evidence="2" type="ORF">FHR65_004207</name>
</gene>
<dbReference type="SUPFAM" id="SSF52540">
    <property type="entry name" value="P-loop containing nucleoside triphosphate hydrolases"/>
    <property type="match status" value="1"/>
</dbReference>
<evidence type="ECO:0000313" key="2">
    <source>
        <dbReference type="EMBL" id="MBB5672603.1"/>
    </source>
</evidence>
<dbReference type="Proteomes" id="UP000528595">
    <property type="component" value="Unassembled WGS sequence"/>
</dbReference>
<dbReference type="CDD" id="cd02042">
    <property type="entry name" value="ParAB_family"/>
    <property type="match status" value="1"/>
</dbReference>
<dbReference type="InterPro" id="IPR002586">
    <property type="entry name" value="CobQ/CobB/MinD/ParA_Nub-bd_dom"/>
</dbReference>
<dbReference type="PANTHER" id="PTHR13696:SF96">
    <property type="entry name" value="COBQ_COBB_MIND_PARA NUCLEOTIDE BINDING DOMAIN-CONTAINING PROTEIN"/>
    <property type="match status" value="1"/>
</dbReference>
<feature type="domain" description="CobQ/CobB/MinD/ParA nucleotide binding" evidence="1">
    <location>
        <begin position="30"/>
        <end position="213"/>
    </location>
</feature>
<dbReference type="PANTHER" id="PTHR13696">
    <property type="entry name" value="P-LOOP CONTAINING NUCLEOSIDE TRIPHOSPHATE HYDROLASE"/>
    <property type="match status" value="1"/>
</dbReference>
<evidence type="ECO:0000259" key="1">
    <source>
        <dbReference type="Pfam" id="PF01656"/>
    </source>
</evidence>
<protein>
    <submittedName>
        <fullName evidence="2">Chromosome partitioning protein</fullName>
    </submittedName>
</protein>
<dbReference type="EMBL" id="JACIIQ010000028">
    <property type="protein sequence ID" value="MBB5672603.1"/>
    <property type="molecule type" value="Genomic_DNA"/>
</dbReference>
<dbReference type="Gene3D" id="3.40.50.300">
    <property type="entry name" value="P-loop containing nucleotide triphosphate hydrolases"/>
    <property type="match status" value="1"/>
</dbReference>
<accession>A0AB73H4Q3</accession>
<dbReference type="PIRSF" id="PIRSF009320">
    <property type="entry name" value="Nuc_binding_HP_1000"/>
    <property type="match status" value="1"/>
</dbReference>
<dbReference type="RefSeq" id="WP_184578961.1">
    <property type="nucleotide sequence ID" value="NZ_JACIIQ010000028.1"/>
</dbReference>
<proteinExistence type="predicted"/>
<organism evidence="2">
    <name type="scientific">Xanthomonas arboricola</name>
    <dbReference type="NCBI Taxonomy" id="56448"/>
    <lineage>
        <taxon>Bacteria</taxon>
        <taxon>Pseudomonadati</taxon>
        <taxon>Pseudomonadota</taxon>
        <taxon>Gammaproteobacteria</taxon>
        <taxon>Lysobacterales</taxon>
        <taxon>Lysobacteraceae</taxon>
        <taxon>Xanthomonas</taxon>
    </lineage>
</organism>